<organism evidence="1 2">
    <name type="scientific">Chryseobacterium gambrini</name>
    <dbReference type="NCBI Taxonomy" id="373672"/>
    <lineage>
        <taxon>Bacteria</taxon>
        <taxon>Pseudomonadati</taxon>
        <taxon>Bacteroidota</taxon>
        <taxon>Flavobacteriia</taxon>
        <taxon>Flavobacteriales</taxon>
        <taxon>Weeksellaceae</taxon>
        <taxon>Chryseobacterium group</taxon>
        <taxon>Chryseobacterium</taxon>
    </lineage>
</organism>
<accession>A0ABN7CHP3</accession>
<evidence type="ECO:0000313" key="1">
    <source>
        <dbReference type="EMBL" id="BEV05944.1"/>
    </source>
</evidence>
<dbReference type="Proteomes" id="UP001380186">
    <property type="component" value="Chromosome"/>
</dbReference>
<proteinExistence type="predicted"/>
<dbReference type="RefSeq" id="WP_338613339.1">
    <property type="nucleotide sequence ID" value="NZ_AP029022.1"/>
</dbReference>
<sequence>MSFAVAIDISTFIWCEEDYNANRDRYYNLLTIAPSIYEKISELKLPLLLKKELCESIMIEFPYNMINEISYEFQHITLSFLTTTDWYPYLNNEEKSVKSSPILVKEYFSDNIQKEAQSQVCHLFYNGDNPEHKFIAYEYFFNQNNNLVLSKHDQNTEIDTLCYNSENDIIKFFNSYKIRFRHNPKHDRYKSGGIVSPLSCYNDRTQDVTKAQELLEKAYRLGDDFYCFDEENNVYVQFVSSNDGTYHGFDVSDERNNIPSVIKNKFNKNGRVF</sequence>
<keyword evidence="2" id="KW-1185">Reference proteome</keyword>
<dbReference type="EMBL" id="AP029022">
    <property type="protein sequence ID" value="BEV05944.1"/>
    <property type="molecule type" value="Genomic_DNA"/>
</dbReference>
<evidence type="ECO:0008006" key="3">
    <source>
        <dbReference type="Google" id="ProtNLM"/>
    </source>
</evidence>
<reference evidence="1 2" key="1">
    <citation type="journal article" date="2020" name="Microbes Environ.">
        <title>Synthetic bacterial community of duckweed: a simple and stable system to study plant-microbe interactions.</title>
        <authorList>
            <person name="Ishizawa H."/>
            <person name="Tada M."/>
            <person name="Kuroda M."/>
            <person name="Inoue D."/>
            <person name="Futamata H."/>
            <person name="Ike M."/>
        </authorList>
    </citation>
    <scope>NUCLEOTIDE SEQUENCE [LARGE SCALE GENOMIC DNA]</scope>
    <source>
        <strain evidence="1 2">DW100</strain>
    </source>
</reference>
<gene>
    <name evidence="1" type="ORF">CRDW_33180</name>
</gene>
<protein>
    <recommendedName>
        <fullName evidence="3">DUF4935 domain-containing protein</fullName>
    </recommendedName>
</protein>
<name>A0ABN7CHP3_9FLAO</name>
<evidence type="ECO:0000313" key="2">
    <source>
        <dbReference type="Proteomes" id="UP001380186"/>
    </source>
</evidence>